<proteinExistence type="predicted"/>
<feature type="domain" description="B30.2/SPRY" evidence="1">
    <location>
        <begin position="1"/>
        <end position="114"/>
    </location>
</feature>
<evidence type="ECO:0000313" key="3">
    <source>
        <dbReference type="Proteomes" id="UP001488805"/>
    </source>
</evidence>
<evidence type="ECO:0000313" key="2">
    <source>
        <dbReference type="EMBL" id="KAK9525450.1"/>
    </source>
</evidence>
<reference evidence="2 3" key="1">
    <citation type="journal article" date="2024" name="Genome Biol. Evol.">
        <title>Chromosome-level genome assembly of the viviparous eelpout Zoarces viviparus.</title>
        <authorList>
            <person name="Fuhrmann N."/>
            <person name="Brasseur M.V."/>
            <person name="Bakowski C.E."/>
            <person name="Podsiadlowski L."/>
            <person name="Prost S."/>
            <person name="Krehenwinkel H."/>
            <person name="Mayer C."/>
        </authorList>
    </citation>
    <scope>NUCLEOTIDE SEQUENCE [LARGE SCALE GENOMIC DNA]</scope>
    <source>
        <strain evidence="2">NO-MEL_2022_Ind0_liver</strain>
    </source>
</reference>
<dbReference type="Gene3D" id="2.60.120.920">
    <property type="match status" value="1"/>
</dbReference>
<name>A0AAW1EU20_ZOAVI</name>
<dbReference type="InterPro" id="IPR013320">
    <property type="entry name" value="ConA-like_dom_sf"/>
</dbReference>
<dbReference type="AlphaFoldDB" id="A0AAW1EU20"/>
<evidence type="ECO:0000259" key="1">
    <source>
        <dbReference type="PROSITE" id="PS50188"/>
    </source>
</evidence>
<organism evidence="2 3">
    <name type="scientific">Zoarces viviparus</name>
    <name type="common">Viviparous eelpout</name>
    <name type="synonym">Blennius viviparus</name>
    <dbReference type="NCBI Taxonomy" id="48416"/>
    <lineage>
        <taxon>Eukaryota</taxon>
        <taxon>Metazoa</taxon>
        <taxon>Chordata</taxon>
        <taxon>Craniata</taxon>
        <taxon>Vertebrata</taxon>
        <taxon>Euteleostomi</taxon>
        <taxon>Actinopterygii</taxon>
        <taxon>Neopterygii</taxon>
        <taxon>Teleostei</taxon>
        <taxon>Neoteleostei</taxon>
        <taxon>Acanthomorphata</taxon>
        <taxon>Eupercaria</taxon>
        <taxon>Perciformes</taxon>
        <taxon>Cottioidei</taxon>
        <taxon>Zoarcales</taxon>
        <taxon>Zoarcidae</taxon>
        <taxon>Zoarcinae</taxon>
        <taxon>Zoarces</taxon>
    </lineage>
</organism>
<dbReference type="PROSITE" id="PS50188">
    <property type="entry name" value="B302_SPRY"/>
    <property type="match status" value="1"/>
</dbReference>
<dbReference type="SUPFAM" id="SSF49899">
    <property type="entry name" value="Concanavalin A-like lectins/glucanases"/>
    <property type="match status" value="1"/>
</dbReference>
<gene>
    <name evidence="2" type="ORF">VZT92_016156</name>
</gene>
<comment type="caution">
    <text evidence="2">The sequence shown here is derived from an EMBL/GenBank/DDBJ whole genome shotgun (WGS) entry which is preliminary data.</text>
</comment>
<dbReference type="InterPro" id="IPR043136">
    <property type="entry name" value="B30.2/SPRY_sf"/>
</dbReference>
<protein>
    <recommendedName>
        <fullName evidence="1">B30.2/SPRY domain-containing protein</fullName>
    </recommendedName>
</protein>
<dbReference type="Proteomes" id="UP001488805">
    <property type="component" value="Unassembled WGS sequence"/>
</dbReference>
<dbReference type="InterPro" id="IPR001870">
    <property type="entry name" value="B30.2/SPRY"/>
</dbReference>
<dbReference type="EMBL" id="JBCEZU010000134">
    <property type="protein sequence ID" value="KAK9525450.1"/>
    <property type="molecule type" value="Genomic_DNA"/>
</dbReference>
<accession>A0AAW1EU20</accession>
<keyword evidence="3" id="KW-1185">Reference proteome</keyword>
<sequence length="129" mass="13865">MHVSFIVGGLRFDLGGQVAIGFSHWKSPFPASGQNHPSPDCVHSEVSAVPPISLLEVGVYLDWPGGTLSFYSVSSGTLSHLHTFYSTFTEPLYPEFGMESDDCSVTICAVEGLQKLIPLSASAERIDGF</sequence>